<name>A0ABW2Y277_9ACTN</name>
<organism evidence="1 2">
    <name type="scientific">Actinomadura fibrosa</name>
    <dbReference type="NCBI Taxonomy" id="111802"/>
    <lineage>
        <taxon>Bacteria</taxon>
        <taxon>Bacillati</taxon>
        <taxon>Actinomycetota</taxon>
        <taxon>Actinomycetes</taxon>
        <taxon>Streptosporangiales</taxon>
        <taxon>Thermomonosporaceae</taxon>
        <taxon>Actinomadura</taxon>
    </lineage>
</organism>
<protein>
    <recommendedName>
        <fullName evidence="3">Tetratricopeptide repeat protein</fullName>
    </recommendedName>
</protein>
<proteinExistence type="predicted"/>
<dbReference type="EMBL" id="JBHTGP010000041">
    <property type="protein sequence ID" value="MFD0692444.1"/>
    <property type="molecule type" value="Genomic_DNA"/>
</dbReference>
<evidence type="ECO:0000313" key="2">
    <source>
        <dbReference type="Proteomes" id="UP001597063"/>
    </source>
</evidence>
<reference evidence="2" key="1">
    <citation type="journal article" date="2019" name="Int. J. Syst. Evol. Microbiol.">
        <title>The Global Catalogue of Microorganisms (GCM) 10K type strain sequencing project: providing services to taxonomists for standard genome sequencing and annotation.</title>
        <authorList>
            <consortium name="The Broad Institute Genomics Platform"/>
            <consortium name="The Broad Institute Genome Sequencing Center for Infectious Disease"/>
            <person name="Wu L."/>
            <person name="Ma J."/>
        </authorList>
    </citation>
    <scope>NUCLEOTIDE SEQUENCE [LARGE SCALE GENOMIC DNA]</scope>
    <source>
        <strain evidence="2">JCM 9371</strain>
    </source>
</reference>
<accession>A0ABW2Y277</accession>
<dbReference type="RefSeq" id="WP_131756211.1">
    <property type="nucleotide sequence ID" value="NZ_CAACUY010000013.1"/>
</dbReference>
<dbReference type="Proteomes" id="UP001597063">
    <property type="component" value="Unassembled WGS sequence"/>
</dbReference>
<evidence type="ECO:0000313" key="1">
    <source>
        <dbReference type="EMBL" id="MFD0692444.1"/>
    </source>
</evidence>
<comment type="caution">
    <text evidence="1">The sequence shown here is derived from an EMBL/GenBank/DDBJ whole genome shotgun (WGS) entry which is preliminary data.</text>
</comment>
<evidence type="ECO:0008006" key="3">
    <source>
        <dbReference type="Google" id="ProtNLM"/>
    </source>
</evidence>
<sequence length="104" mass="11666">MAALCDQIRQIVVPWFAGTRDPRQLAASVPQALLGPFAFAPDLVEFLVTRGEREQARSLIRRVLETEPTQREAFVQGRRLADLGLAARPRWNTPQVLGWTSTVL</sequence>
<keyword evidence="2" id="KW-1185">Reference proteome</keyword>
<gene>
    <name evidence="1" type="ORF">ACFQZM_48725</name>
</gene>